<dbReference type="AlphaFoldDB" id="A0A7X0HUU2"/>
<keyword evidence="2" id="KW-1185">Reference proteome</keyword>
<name>A0A7X0HUU2_9BACI</name>
<protein>
    <submittedName>
        <fullName evidence="1">Uncharacterized protein</fullName>
    </submittedName>
</protein>
<dbReference type="EMBL" id="JACHGK010000019">
    <property type="protein sequence ID" value="MBB6447292.1"/>
    <property type="molecule type" value="Genomic_DNA"/>
</dbReference>
<reference evidence="1 2" key="1">
    <citation type="submission" date="2020-08" db="EMBL/GenBank/DDBJ databases">
        <title>Genomic Encyclopedia of Type Strains, Phase IV (KMG-IV): sequencing the most valuable type-strain genomes for metagenomic binning, comparative biology and taxonomic classification.</title>
        <authorList>
            <person name="Goeker M."/>
        </authorList>
    </citation>
    <scope>NUCLEOTIDE SEQUENCE [LARGE SCALE GENOMIC DNA]</scope>
    <source>
        <strain evidence="1 2">DSM 5391</strain>
    </source>
</reference>
<dbReference type="Proteomes" id="UP000531594">
    <property type="component" value="Unassembled WGS sequence"/>
</dbReference>
<accession>A0A7X0HUU2</accession>
<comment type="caution">
    <text evidence="1">The sequence shown here is derived from an EMBL/GenBank/DDBJ whole genome shotgun (WGS) entry which is preliminary data.</text>
</comment>
<proteinExistence type="predicted"/>
<evidence type="ECO:0000313" key="2">
    <source>
        <dbReference type="Proteomes" id="UP000531594"/>
    </source>
</evidence>
<organism evidence="1 2">
    <name type="scientific">Bacillus benzoevorans</name>
    <dbReference type="NCBI Taxonomy" id="1456"/>
    <lineage>
        <taxon>Bacteria</taxon>
        <taxon>Bacillati</taxon>
        <taxon>Bacillota</taxon>
        <taxon>Bacilli</taxon>
        <taxon>Bacillales</taxon>
        <taxon>Bacillaceae</taxon>
        <taxon>Bacillus</taxon>
    </lineage>
</organism>
<evidence type="ECO:0000313" key="1">
    <source>
        <dbReference type="EMBL" id="MBB6447292.1"/>
    </source>
</evidence>
<gene>
    <name evidence="1" type="ORF">HNR53_003972</name>
</gene>
<sequence length="70" mass="8205">MTMNLVGQQKLFEVPSPLKYEGEDIVYSMIERHSGKASQPTNKHKEFYNLFVNFKLSERDFSTSNIPFFI</sequence>